<proteinExistence type="predicted"/>
<dbReference type="Proteomes" id="UP000294739">
    <property type="component" value="Unassembled WGS sequence"/>
</dbReference>
<reference evidence="1 2" key="1">
    <citation type="submission" date="2019-03" db="EMBL/GenBank/DDBJ databases">
        <title>Draft genome sequences of novel Actinobacteria.</title>
        <authorList>
            <person name="Sahin N."/>
            <person name="Ay H."/>
            <person name="Saygin H."/>
        </authorList>
    </citation>
    <scope>NUCLEOTIDE SEQUENCE [LARGE SCALE GENOMIC DNA]</scope>
    <source>
        <strain evidence="1 2">5K138</strain>
    </source>
</reference>
<dbReference type="InParanoid" id="A0A4R5CS84"/>
<gene>
    <name evidence="1" type="ORF">E1269_20555</name>
</gene>
<accession>A0A4R5CS84</accession>
<dbReference type="AlphaFoldDB" id="A0A4R5CS84"/>
<keyword evidence="2" id="KW-1185">Reference proteome</keyword>
<organism evidence="1 2">
    <name type="scientific">Jiangella asiatica</name>
    <dbReference type="NCBI Taxonomy" id="2530372"/>
    <lineage>
        <taxon>Bacteria</taxon>
        <taxon>Bacillati</taxon>
        <taxon>Actinomycetota</taxon>
        <taxon>Actinomycetes</taxon>
        <taxon>Jiangellales</taxon>
        <taxon>Jiangellaceae</taxon>
        <taxon>Jiangella</taxon>
    </lineage>
</organism>
<protein>
    <submittedName>
        <fullName evidence="1">Uncharacterized protein</fullName>
    </submittedName>
</protein>
<evidence type="ECO:0000313" key="2">
    <source>
        <dbReference type="Proteomes" id="UP000294739"/>
    </source>
</evidence>
<evidence type="ECO:0000313" key="1">
    <source>
        <dbReference type="EMBL" id="TDE03432.1"/>
    </source>
</evidence>
<sequence>MTGTPDFDLARDMTEAAEMSAADHGVAPHVCEDDACAVVDVTAFFRGQVSMHDREEFARHLLASDWLRKRDAEVAAKAVEDARDELSDLMANHHLQGGRHTRARWAVAWLDQIAARIRAEATT</sequence>
<comment type="caution">
    <text evidence="1">The sequence shown here is derived from an EMBL/GenBank/DDBJ whole genome shotgun (WGS) entry which is preliminary data.</text>
</comment>
<dbReference type="EMBL" id="SMKZ01000032">
    <property type="protein sequence ID" value="TDE03432.1"/>
    <property type="molecule type" value="Genomic_DNA"/>
</dbReference>
<dbReference type="RefSeq" id="WP_131897996.1">
    <property type="nucleotide sequence ID" value="NZ_SMKZ01000032.1"/>
</dbReference>
<name>A0A4R5CS84_9ACTN</name>